<dbReference type="GeneID" id="113403055"/>
<comment type="subcellular location">
    <subcellularLocation>
        <location evidence="1">Nucleus</location>
    </subcellularLocation>
</comment>
<proteinExistence type="predicted"/>
<sequence length="784" mass="90772">MESGEFDAALGGPENLPHSANSLKFAASRSVEIAAMTESILRPSKTKLIFQSLPVHMRRRVMSHNCKRLPKRLRESQLEQLKKSGISRQQKRKPSRKHRRRKTNLLEEYNRRQRRNIWLETHIWHAKRFHMVERWGHRLAYRSCDKAFRACYRASSAHCLMQDISYYTPIQIKGPVDTIKDLFNNITDNSCGLGICAKAYINGNREGTINLYKPNCYPYDFIGQIDFLWISSDNSYKEMWLFVHPSQAKIVENVLTELISKSSTDLSNVDSGENLPAKRRKISTKYSEVKIKPMAGIFNRIRLTGPKSHAVLVHSLKCVDNIENVQSNNWIQHLMNKEVNLLLKEKKEYWEQISSLTSPSQLSPRLIIGLVIKDPRWSRPAKRTKAQNNYITSIDAETLINVPPYLSSSPLWDTSVCDIIKEQKITNAKFIEHVTKTHFVPGEINEDDPTLQCIPIILVQRPGSQNSDYKKIGYGCGWDIIIPSGYGLPFWLTLIMFGARSGGLRETENLAFEMGQCYLPPDSEAGRLEEIRIESELKEKYFRRPPSKRVNFVKLAVPYPFICPWKILLKDWGNNVEGKMFVLRDKKVLDTLQDCINNKKKVPKIENSDTCLVPIYIKMQGKGNLTKYSTICLPLVKDISASEELMEPHHEDPNTKLRKQKRLERQKLLKQRRRKRIKLRKKQIVINQKTKRRNKTEPSEYVKAMRELWLPSNIESIRNMGIREVMGYVTQGAFSFSEANIRGIGYIAYNAIMTLDDHYLNKVLVRCTTSKKYRLANIHIIKPP</sequence>
<organism evidence="8 9">
    <name type="scientific">Vanessa tameamea</name>
    <name type="common">Kamehameha butterfly</name>
    <dbReference type="NCBI Taxonomy" id="334116"/>
    <lineage>
        <taxon>Eukaryota</taxon>
        <taxon>Metazoa</taxon>
        <taxon>Ecdysozoa</taxon>
        <taxon>Arthropoda</taxon>
        <taxon>Hexapoda</taxon>
        <taxon>Insecta</taxon>
        <taxon>Pterygota</taxon>
        <taxon>Neoptera</taxon>
        <taxon>Endopterygota</taxon>
        <taxon>Lepidoptera</taxon>
        <taxon>Glossata</taxon>
        <taxon>Ditrysia</taxon>
        <taxon>Papilionoidea</taxon>
        <taxon>Nymphalidae</taxon>
        <taxon>Nymphalinae</taxon>
        <taxon>Vanessa</taxon>
    </lineage>
</organism>
<dbReference type="Proteomes" id="UP001652626">
    <property type="component" value="Chromosome 16"/>
</dbReference>
<accession>A0A8B8IQ65</accession>
<evidence type="ECO:0000256" key="3">
    <source>
        <dbReference type="ARBA" id="ARBA00023242"/>
    </source>
</evidence>
<dbReference type="InterPro" id="IPR055079">
    <property type="entry name" value="POP1_C"/>
</dbReference>
<keyword evidence="3" id="KW-0539">Nucleus</keyword>
<dbReference type="AlphaFoldDB" id="A0A8B8IQ65"/>
<feature type="domain" description="Pop1 N-terminal" evidence="5">
    <location>
        <begin position="108"/>
        <end position="174"/>
    </location>
</feature>
<dbReference type="PANTHER" id="PTHR22731:SF3">
    <property type="entry name" value="RIBONUCLEASES P_MRP PROTEIN SUBUNIT POP1"/>
    <property type="match status" value="1"/>
</dbReference>
<dbReference type="PANTHER" id="PTHR22731">
    <property type="entry name" value="RIBONUCLEASES P/MRP PROTEIN SUBUNIT POP1"/>
    <property type="match status" value="1"/>
</dbReference>
<name>A0A8B8IQ65_VANTA</name>
<dbReference type="InterPro" id="IPR012590">
    <property type="entry name" value="POPLD_dom"/>
</dbReference>
<dbReference type="GO" id="GO:0001682">
    <property type="term" value="P:tRNA 5'-leader removal"/>
    <property type="evidence" value="ECO:0007669"/>
    <property type="project" value="InterPro"/>
</dbReference>
<evidence type="ECO:0000259" key="6">
    <source>
        <dbReference type="Pfam" id="PF08170"/>
    </source>
</evidence>
<keyword evidence="8" id="KW-1185">Reference proteome</keyword>
<dbReference type="OrthoDB" id="442863at2759"/>
<evidence type="ECO:0000256" key="4">
    <source>
        <dbReference type="SAM" id="MobiDB-lite"/>
    </source>
</evidence>
<dbReference type="Pfam" id="PF22770">
    <property type="entry name" value="POP1_C"/>
    <property type="match status" value="1"/>
</dbReference>
<dbReference type="Pfam" id="PF08170">
    <property type="entry name" value="POPLD"/>
    <property type="match status" value="1"/>
</dbReference>
<evidence type="ECO:0000256" key="1">
    <source>
        <dbReference type="ARBA" id="ARBA00004123"/>
    </source>
</evidence>
<protein>
    <submittedName>
        <fullName evidence="9">Ribonucleases P/MRP protein subunit POP1</fullName>
    </submittedName>
</protein>
<feature type="domain" description="POPLD" evidence="6">
    <location>
        <begin position="477"/>
        <end position="565"/>
    </location>
</feature>
<evidence type="ECO:0000259" key="5">
    <source>
        <dbReference type="Pfam" id="PF06978"/>
    </source>
</evidence>
<evidence type="ECO:0000313" key="8">
    <source>
        <dbReference type="Proteomes" id="UP001652626"/>
    </source>
</evidence>
<evidence type="ECO:0000256" key="2">
    <source>
        <dbReference type="ARBA" id="ARBA00022694"/>
    </source>
</evidence>
<feature type="region of interest" description="Disordered" evidence="4">
    <location>
        <begin position="81"/>
        <end position="105"/>
    </location>
</feature>
<keyword evidence="2" id="KW-0819">tRNA processing</keyword>
<feature type="compositionally biased region" description="Basic residues" evidence="4">
    <location>
        <begin position="89"/>
        <end position="103"/>
    </location>
</feature>
<reference evidence="9" key="1">
    <citation type="submission" date="2025-08" db="UniProtKB">
        <authorList>
            <consortium name="RefSeq"/>
        </authorList>
    </citation>
    <scope>IDENTIFICATION</scope>
    <source>
        <tissue evidence="9">Whole body</tissue>
    </source>
</reference>
<dbReference type="InterPro" id="IPR039182">
    <property type="entry name" value="Pop1"/>
</dbReference>
<feature type="domain" description="Pop1 N-terminal" evidence="5">
    <location>
        <begin position="25"/>
        <end position="104"/>
    </location>
</feature>
<feature type="domain" description="POP1 C-terminal" evidence="7">
    <location>
        <begin position="611"/>
        <end position="781"/>
    </location>
</feature>
<evidence type="ECO:0000259" key="7">
    <source>
        <dbReference type="Pfam" id="PF22770"/>
    </source>
</evidence>
<dbReference type="InterPro" id="IPR009723">
    <property type="entry name" value="Pop1_N"/>
</dbReference>
<dbReference type="GO" id="GO:0005655">
    <property type="term" value="C:nucleolar ribonuclease P complex"/>
    <property type="evidence" value="ECO:0007669"/>
    <property type="project" value="InterPro"/>
</dbReference>
<dbReference type="Pfam" id="PF06978">
    <property type="entry name" value="POP1_N"/>
    <property type="match status" value="2"/>
</dbReference>
<evidence type="ECO:0000313" key="9">
    <source>
        <dbReference type="RefSeq" id="XP_026499270.2"/>
    </source>
</evidence>
<dbReference type="GO" id="GO:0000172">
    <property type="term" value="C:ribonuclease MRP complex"/>
    <property type="evidence" value="ECO:0007669"/>
    <property type="project" value="InterPro"/>
</dbReference>
<gene>
    <name evidence="9" type="primary">LOC113403055</name>
</gene>
<dbReference type="RefSeq" id="XP_026499270.2">
    <property type="nucleotide sequence ID" value="XM_026643485.2"/>
</dbReference>
<dbReference type="OMA" id="RRTMSHN"/>